<protein>
    <recommendedName>
        <fullName evidence="3">Methyltransferase type 11 domain-containing protein</fullName>
    </recommendedName>
</protein>
<proteinExistence type="predicted"/>
<dbReference type="SUPFAM" id="SSF53335">
    <property type="entry name" value="S-adenosyl-L-methionine-dependent methyltransferases"/>
    <property type="match status" value="1"/>
</dbReference>
<reference evidence="1 2" key="1">
    <citation type="journal article" date="2016" name="Nat. Commun.">
        <title>Thousands of microbial genomes shed light on interconnected biogeochemical processes in an aquifer system.</title>
        <authorList>
            <person name="Anantharaman K."/>
            <person name="Brown C.T."/>
            <person name="Hug L.A."/>
            <person name="Sharon I."/>
            <person name="Castelle C.J."/>
            <person name="Probst A.J."/>
            <person name="Thomas B.C."/>
            <person name="Singh A."/>
            <person name="Wilkins M.J."/>
            <person name="Karaoz U."/>
            <person name="Brodie E.L."/>
            <person name="Williams K.H."/>
            <person name="Hubbard S.S."/>
            <person name="Banfield J.F."/>
        </authorList>
    </citation>
    <scope>NUCLEOTIDE SEQUENCE [LARGE SCALE GENOMIC DNA]</scope>
</reference>
<gene>
    <name evidence="1" type="ORF">A3F29_04770</name>
</gene>
<evidence type="ECO:0000313" key="2">
    <source>
        <dbReference type="Proteomes" id="UP000177199"/>
    </source>
</evidence>
<dbReference type="PANTHER" id="PTHR43861">
    <property type="entry name" value="TRANS-ACONITATE 2-METHYLTRANSFERASE-RELATED"/>
    <property type="match status" value="1"/>
</dbReference>
<dbReference type="CDD" id="cd02440">
    <property type="entry name" value="AdoMet_MTases"/>
    <property type="match status" value="1"/>
</dbReference>
<dbReference type="AlphaFoldDB" id="A0A1F7HJ48"/>
<evidence type="ECO:0008006" key="3">
    <source>
        <dbReference type="Google" id="ProtNLM"/>
    </source>
</evidence>
<dbReference type="Gene3D" id="3.40.50.150">
    <property type="entry name" value="Vaccinia Virus protein VP39"/>
    <property type="match status" value="1"/>
</dbReference>
<organism evidence="1 2">
    <name type="scientific">Candidatus Roizmanbacteria bacterium RIFCSPHIGHO2_12_FULL_33_9</name>
    <dbReference type="NCBI Taxonomy" id="1802045"/>
    <lineage>
        <taxon>Bacteria</taxon>
        <taxon>Candidatus Roizmaniibacteriota</taxon>
    </lineage>
</organism>
<dbReference type="InterPro" id="IPR029063">
    <property type="entry name" value="SAM-dependent_MTases_sf"/>
</dbReference>
<evidence type="ECO:0000313" key="1">
    <source>
        <dbReference type="EMBL" id="OGK31115.1"/>
    </source>
</evidence>
<accession>A0A1F7HJ48</accession>
<dbReference type="Proteomes" id="UP000177199">
    <property type="component" value="Unassembled WGS sequence"/>
</dbReference>
<comment type="caution">
    <text evidence="1">The sequence shown here is derived from an EMBL/GenBank/DDBJ whole genome shotgun (WGS) entry which is preliminary data.</text>
</comment>
<dbReference type="Pfam" id="PF13489">
    <property type="entry name" value="Methyltransf_23"/>
    <property type="match status" value="1"/>
</dbReference>
<sequence>MVLSYCCICGNKQKFKEFLKYSNEKIFKKYEGLSLYKCTTCGVLKTFSSNKNKLNPEQSRIDLFENKQQNYQRQFEFLVSKLQQFKKSGSILDVGCSSGILLSLLNKYGYSVYGIEPNYYAYLKAKQRLGNKVFHGKLEDFIKKNKLKFDFIIYNHVLEHTYNPRNEIKKALMILKKKGLIVLGLPNTSNTIFFLRRKYWESLMPGEHIWHFSNKQIGKLLSDFNLKTDAIYYSNHDRRDYPFIKRIYFKFLIILSKFTGSGEAILILASKKNK</sequence>
<name>A0A1F7HJ48_9BACT</name>
<dbReference type="EMBL" id="MFZV01000022">
    <property type="protein sequence ID" value="OGK31115.1"/>
    <property type="molecule type" value="Genomic_DNA"/>
</dbReference>
<dbReference type="PANTHER" id="PTHR43861:SF6">
    <property type="entry name" value="METHYLTRANSFERASE TYPE 11"/>
    <property type="match status" value="1"/>
</dbReference>